<dbReference type="Gene3D" id="3.80.10.10">
    <property type="entry name" value="Ribonuclease Inhibitor"/>
    <property type="match status" value="1"/>
</dbReference>
<evidence type="ECO:0000256" key="1">
    <source>
        <dbReference type="SAM" id="Phobius"/>
    </source>
</evidence>
<sequence length="525" mass="60357">MKQNKPIIAETTPSYLVNLPMEIHFQIRDHLSRDPYTHISQLRILRLVCQLFDIIWSPVVLNNIVLFSRYQTHHDRAKYLRSLVHGKGNTLSCTTITLQNWDCLDTDIDRFLWDMKYYLWEIEAPILYGMVWLVVPFRILASPAVWLGKFLLGPRERFRKTLGYIQSRFYASLLSCKAQLAHIRCVKMTVTANQSRWTVYRSTRILSALPQLTELDLYIHLSVNLEHIAQCLKDVTSLRTFRLIMWPTDLLESKPRISCLRYFMARNPYLTRFALIPHHYGGLYDLSELFLDIPPNKPLKLDHISLNGNCTNYQALIPHVQALSSFEFSGFTANGYVKLFIADFTKAKIFPPTITVEYMNHCTGVLFTYLRSHPGIISLSFLTVAYSSDYIADADRLCSILVQHSKTLRSLKMPSSVLAGALGVSSIETSLLRCANLREIVLRKYHVEPMSCIPNGQEKYVDIGDEKQVLPIIAHLYPFLTVGFTNILVFRASIEYCRTSDNALVHDLAGRLFFLEESSVDSIFP</sequence>
<evidence type="ECO:0000313" key="2">
    <source>
        <dbReference type="EMBL" id="KIL66406.1"/>
    </source>
</evidence>
<dbReference type="InterPro" id="IPR032675">
    <property type="entry name" value="LRR_dom_sf"/>
</dbReference>
<keyword evidence="1" id="KW-1133">Transmembrane helix</keyword>
<reference evidence="2 3" key="1">
    <citation type="submission" date="2014-04" db="EMBL/GenBank/DDBJ databases">
        <title>Evolutionary Origins and Diversification of the Mycorrhizal Mutualists.</title>
        <authorList>
            <consortium name="DOE Joint Genome Institute"/>
            <consortium name="Mycorrhizal Genomics Consortium"/>
            <person name="Kohler A."/>
            <person name="Kuo A."/>
            <person name="Nagy L.G."/>
            <person name="Floudas D."/>
            <person name="Copeland A."/>
            <person name="Barry K.W."/>
            <person name="Cichocki N."/>
            <person name="Veneault-Fourrey C."/>
            <person name="LaButti K."/>
            <person name="Lindquist E.A."/>
            <person name="Lipzen A."/>
            <person name="Lundell T."/>
            <person name="Morin E."/>
            <person name="Murat C."/>
            <person name="Riley R."/>
            <person name="Ohm R."/>
            <person name="Sun H."/>
            <person name="Tunlid A."/>
            <person name="Henrissat B."/>
            <person name="Grigoriev I.V."/>
            <person name="Hibbett D.S."/>
            <person name="Martin F."/>
        </authorList>
    </citation>
    <scope>NUCLEOTIDE SEQUENCE [LARGE SCALE GENOMIC DNA]</scope>
    <source>
        <strain evidence="2 3">Koide BX008</strain>
    </source>
</reference>
<gene>
    <name evidence="2" type="ORF">M378DRAFT_10105</name>
</gene>
<dbReference type="AlphaFoldDB" id="A0A0C2XAR1"/>
<dbReference type="SUPFAM" id="SSF52047">
    <property type="entry name" value="RNI-like"/>
    <property type="match status" value="1"/>
</dbReference>
<dbReference type="HOGENOM" id="CLU_040183_0_0_1"/>
<evidence type="ECO:0000313" key="3">
    <source>
        <dbReference type="Proteomes" id="UP000054549"/>
    </source>
</evidence>
<proteinExistence type="predicted"/>
<name>A0A0C2XAR1_AMAMK</name>
<dbReference type="OrthoDB" id="3541472at2759"/>
<dbReference type="EMBL" id="KN818236">
    <property type="protein sequence ID" value="KIL66406.1"/>
    <property type="molecule type" value="Genomic_DNA"/>
</dbReference>
<feature type="transmembrane region" description="Helical" evidence="1">
    <location>
        <begin position="126"/>
        <end position="152"/>
    </location>
</feature>
<keyword evidence="1" id="KW-0812">Transmembrane</keyword>
<dbReference type="InParanoid" id="A0A0C2XAR1"/>
<dbReference type="Proteomes" id="UP000054549">
    <property type="component" value="Unassembled WGS sequence"/>
</dbReference>
<keyword evidence="3" id="KW-1185">Reference proteome</keyword>
<protein>
    <submittedName>
        <fullName evidence="2">Uncharacterized protein</fullName>
    </submittedName>
</protein>
<accession>A0A0C2XAR1</accession>
<keyword evidence="1" id="KW-0472">Membrane</keyword>
<organism evidence="2 3">
    <name type="scientific">Amanita muscaria (strain Koide BX008)</name>
    <dbReference type="NCBI Taxonomy" id="946122"/>
    <lineage>
        <taxon>Eukaryota</taxon>
        <taxon>Fungi</taxon>
        <taxon>Dikarya</taxon>
        <taxon>Basidiomycota</taxon>
        <taxon>Agaricomycotina</taxon>
        <taxon>Agaricomycetes</taxon>
        <taxon>Agaricomycetidae</taxon>
        <taxon>Agaricales</taxon>
        <taxon>Pluteineae</taxon>
        <taxon>Amanitaceae</taxon>
        <taxon>Amanita</taxon>
    </lineage>
</organism>